<evidence type="ECO:0000256" key="2">
    <source>
        <dbReference type="SAM" id="MobiDB-lite"/>
    </source>
</evidence>
<dbReference type="Gramene" id="PSS07855">
    <property type="protein sequence ID" value="PSS07855"/>
    <property type="gene ID" value="CEY00_Acc18209"/>
</dbReference>
<reference evidence="4 5" key="1">
    <citation type="submission" date="2017-07" db="EMBL/GenBank/DDBJ databases">
        <title>An improved, manually edited Actinidia chinensis var. chinensis (kiwifruit) genome highlights the challenges associated with draft genomes and gene prediction in plants.</title>
        <authorList>
            <person name="Pilkington S."/>
            <person name="Crowhurst R."/>
            <person name="Hilario E."/>
            <person name="Nardozza S."/>
            <person name="Fraser L."/>
            <person name="Peng Y."/>
            <person name="Gunaseelan K."/>
            <person name="Simpson R."/>
            <person name="Tahir J."/>
            <person name="Deroles S."/>
            <person name="Templeton K."/>
            <person name="Luo Z."/>
            <person name="Davy M."/>
            <person name="Cheng C."/>
            <person name="Mcneilage M."/>
            <person name="Scaglione D."/>
            <person name="Liu Y."/>
            <person name="Zhang Q."/>
            <person name="Datson P."/>
            <person name="De Silva N."/>
            <person name="Gardiner S."/>
            <person name="Bassett H."/>
            <person name="Chagne D."/>
            <person name="Mccallum J."/>
            <person name="Dzierzon H."/>
            <person name="Deng C."/>
            <person name="Wang Y.-Y."/>
            <person name="Barron N."/>
            <person name="Manako K."/>
            <person name="Bowen J."/>
            <person name="Foster T."/>
            <person name="Erridge Z."/>
            <person name="Tiffin H."/>
            <person name="Waite C."/>
            <person name="Davies K."/>
            <person name="Grierson E."/>
            <person name="Laing W."/>
            <person name="Kirk R."/>
            <person name="Chen X."/>
            <person name="Wood M."/>
            <person name="Montefiori M."/>
            <person name="Brummell D."/>
            <person name="Schwinn K."/>
            <person name="Catanach A."/>
            <person name="Fullerton C."/>
            <person name="Li D."/>
            <person name="Meiyalaghan S."/>
            <person name="Nieuwenhuizen N."/>
            <person name="Read N."/>
            <person name="Prakash R."/>
            <person name="Hunter D."/>
            <person name="Zhang H."/>
            <person name="Mckenzie M."/>
            <person name="Knabel M."/>
            <person name="Harris A."/>
            <person name="Allan A."/>
            <person name="Chen A."/>
            <person name="Janssen B."/>
            <person name="Plunkett B."/>
            <person name="Dwamena C."/>
            <person name="Voogd C."/>
            <person name="Leif D."/>
            <person name="Lafferty D."/>
            <person name="Souleyre E."/>
            <person name="Varkonyi-Gasic E."/>
            <person name="Gambi F."/>
            <person name="Hanley J."/>
            <person name="Yao J.-L."/>
            <person name="Cheung J."/>
            <person name="David K."/>
            <person name="Warren B."/>
            <person name="Marsh K."/>
            <person name="Snowden K."/>
            <person name="Lin-Wang K."/>
            <person name="Brian L."/>
            <person name="Martinez-Sanchez M."/>
            <person name="Wang M."/>
            <person name="Ileperuma N."/>
            <person name="Macnee N."/>
            <person name="Campin R."/>
            <person name="Mcatee P."/>
            <person name="Drummond R."/>
            <person name="Espley R."/>
            <person name="Ireland H."/>
            <person name="Wu R."/>
            <person name="Atkinson R."/>
            <person name="Karunairetnam S."/>
            <person name="Bulley S."/>
            <person name="Chunkath S."/>
            <person name="Hanley Z."/>
            <person name="Storey R."/>
            <person name="Thrimawithana A."/>
            <person name="Thomson S."/>
            <person name="David C."/>
            <person name="Testolin R."/>
        </authorList>
    </citation>
    <scope>NUCLEOTIDE SEQUENCE [LARGE SCALE GENOMIC DNA]</scope>
    <source>
        <strain evidence="5">cv. Red5</strain>
        <tissue evidence="4">Young leaf</tissue>
    </source>
</reference>
<dbReference type="PROSITE" id="PS50157">
    <property type="entry name" value="ZINC_FINGER_C2H2_2"/>
    <property type="match status" value="1"/>
</dbReference>
<organism evidence="4 5">
    <name type="scientific">Actinidia chinensis var. chinensis</name>
    <name type="common">Chinese soft-hair kiwi</name>
    <dbReference type="NCBI Taxonomy" id="1590841"/>
    <lineage>
        <taxon>Eukaryota</taxon>
        <taxon>Viridiplantae</taxon>
        <taxon>Streptophyta</taxon>
        <taxon>Embryophyta</taxon>
        <taxon>Tracheophyta</taxon>
        <taxon>Spermatophyta</taxon>
        <taxon>Magnoliopsida</taxon>
        <taxon>eudicotyledons</taxon>
        <taxon>Gunneridae</taxon>
        <taxon>Pentapetalae</taxon>
        <taxon>asterids</taxon>
        <taxon>Ericales</taxon>
        <taxon>Actinidiaceae</taxon>
        <taxon>Actinidia</taxon>
    </lineage>
</organism>
<comment type="caution">
    <text evidence="4">The sequence shown here is derived from an EMBL/GenBank/DDBJ whole genome shotgun (WGS) entry which is preliminary data.</text>
</comment>
<keyword evidence="1" id="KW-0863">Zinc-finger</keyword>
<feature type="domain" description="C2H2-type" evidence="3">
    <location>
        <begin position="37"/>
        <end position="64"/>
    </location>
</feature>
<dbReference type="GO" id="GO:0008270">
    <property type="term" value="F:zinc ion binding"/>
    <property type="evidence" value="ECO:0007669"/>
    <property type="project" value="UniProtKB-KW"/>
</dbReference>
<accession>A0A2R6QGW1</accession>
<dbReference type="Pfam" id="PF13912">
    <property type="entry name" value="zf-C2H2_6"/>
    <property type="match status" value="1"/>
</dbReference>
<dbReference type="AlphaFoldDB" id="A0A2R6QGW1"/>
<keyword evidence="5" id="KW-1185">Reference proteome</keyword>
<protein>
    <submittedName>
        <fullName evidence="4">Zinc finger protein</fullName>
    </submittedName>
</protein>
<dbReference type="EMBL" id="NKQK01000016">
    <property type="protein sequence ID" value="PSS07855.1"/>
    <property type="molecule type" value="Genomic_DNA"/>
</dbReference>
<dbReference type="InterPro" id="IPR013087">
    <property type="entry name" value="Znf_C2H2_type"/>
</dbReference>
<dbReference type="InParanoid" id="A0A2R6QGW1"/>
<reference evidence="5" key="2">
    <citation type="journal article" date="2018" name="BMC Genomics">
        <title>A manually annotated Actinidia chinensis var. chinensis (kiwifruit) genome highlights the challenges associated with draft genomes and gene prediction in plants.</title>
        <authorList>
            <person name="Pilkington S.M."/>
            <person name="Crowhurst R."/>
            <person name="Hilario E."/>
            <person name="Nardozza S."/>
            <person name="Fraser L."/>
            <person name="Peng Y."/>
            <person name="Gunaseelan K."/>
            <person name="Simpson R."/>
            <person name="Tahir J."/>
            <person name="Deroles S.C."/>
            <person name="Templeton K."/>
            <person name="Luo Z."/>
            <person name="Davy M."/>
            <person name="Cheng C."/>
            <person name="McNeilage M."/>
            <person name="Scaglione D."/>
            <person name="Liu Y."/>
            <person name="Zhang Q."/>
            <person name="Datson P."/>
            <person name="De Silva N."/>
            <person name="Gardiner S.E."/>
            <person name="Bassett H."/>
            <person name="Chagne D."/>
            <person name="McCallum J."/>
            <person name="Dzierzon H."/>
            <person name="Deng C."/>
            <person name="Wang Y.Y."/>
            <person name="Barron L."/>
            <person name="Manako K."/>
            <person name="Bowen J."/>
            <person name="Foster T.M."/>
            <person name="Erridge Z.A."/>
            <person name="Tiffin H."/>
            <person name="Waite C.N."/>
            <person name="Davies K.M."/>
            <person name="Grierson E.P."/>
            <person name="Laing W.A."/>
            <person name="Kirk R."/>
            <person name="Chen X."/>
            <person name="Wood M."/>
            <person name="Montefiori M."/>
            <person name="Brummell D.A."/>
            <person name="Schwinn K.E."/>
            <person name="Catanach A."/>
            <person name="Fullerton C."/>
            <person name="Li D."/>
            <person name="Meiyalaghan S."/>
            <person name="Nieuwenhuizen N."/>
            <person name="Read N."/>
            <person name="Prakash R."/>
            <person name="Hunter D."/>
            <person name="Zhang H."/>
            <person name="McKenzie M."/>
            <person name="Knabel M."/>
            <person name="Harris A."/>
            <person name="Allan A.C."/>
            <person name="Gleave A."/>
            <person name="Chen A."/>
            <person name="Janssen B.J."/>
            <person name="Plunkett B."/>
            <person name="Ampomah-Dwamena C."/>
            <person name="Voogd C."/>
            <person name="Leif D."/>
            <person name="Lafferty D."/>
            <person name="Souleyre E.J.F."/>
            <person name="Varkonyi-Gasic E."/>
            <person name="Gambi F."/>
            <person name="Hanley J."/>
            <person name="Yao J.L."/>
            <person name="Cheung J."/>
            <person name="David K.M."/>
            <person name="Warren B."/>
            <person name="Marsh K."/>
            <person name="Snowden K.C."/>
            <person name="Lin-Wang K."/>
            <person name="Brian L."/>
            <person name="Martinez-Sanchez M."/>
            <person name="Wang M."/>
            <person name="Ileperuma N."/>
            <person name="Macnee N."/>
            <person name="Campin R."/>
            <person name="McAtee P."/>
            <person name="Drummond R.S.M."/>
            <person name="Espley R.V."/>
            <person name="Ireland H.S."/>
            <person name="Wu R."/>
            <person name="Atkinson R.G."/>
            <person name="Karunairetnam S."/>
            <person name="Bulley S."/>
            <person name="Chunkath S."/>
            <person name="Hanley Z."/>
            <person name="Storey R."/>
            <person name="Thrimawithana A.H."/>
            <person name="Thomson S."/>
            <person name="David C."/>
            <person name="Testolin R."/>
            <person name="Huang H."/>
            <person name="Hellens R.P."/>
            <person name="Schaffer R.J."/>
        </authorList>
    </citation>
    <scope>NUCLEOTIDE SEQUENCE [LARGE SCALE GENOMIC DNA]</scope>
    <source>
        <strain evidence="5">cv. Red5</strain>
    </source>
</reference>
<evidence type="ECO:0000313" key="4">
    <source>
        <dbReference type="EMBL" id="PSS07855.1"/>
    </source>
</evidence>
<evidence type="ECO:0000259" key="3">
    <source>
        <dbReference type="PROSITE" id="PS50157"/>
    </source>
</evidence>
<dbReference type="InterPro" id="IPR045320">
    <property type="entry name" value="JAGGED/SL1-like"/>
</dbReference>
<name>A0A2R6QGW1_ACTCC</name>
<feature type="region of interest" description="Disordered" evidence="2">
    <location>
        <begin position="47"/>
        <end position="67"/>
    </location>
</feature>
<dbReference type="PANTHER" id="PTHR45730">
    <property type="entry name" value="ZINC FINGER PROTEIN JAGGED"/>
    <property type="match status" value="1"/>
</dbReference>
<dbReference type="Proteomes" id="UP000241394">
    <property type="component" value="Chromosome LG16"/>
</dbReference>
<keyword evidence="1" id="KW-0479">Metal-binding</keyword>
<dbReference type="PROSITE" id="PS00028">
    <property type="entry name" value="ZINC_FINGER_C2H2_1"/>
    <property type="match status" value="1"/>
</dbReference>
<dbReference type="SUPFAM" id="SSF57667">
    <property type="entry name" value="beta-beta-alpha zinc fingers"/>
    <property type="match status" value="1"/>
</dbReference>
<dbReference type="Gene3D" id="3.30.160.60">
    <property type="entry name" value="Classic Zinc Finger"/>
    <property type="match status" value="1"/>
</dbReference>
<dbReference type="GO" id="GO:0003700">
    <property type="term" value="F:DNA-binding transcription factor activity"/>
    <property type="evidence" value="ECO:0007669"/>
    <property type="project" value="InterPro"/>
</dbReference>
<proteinExistence type="predicted"/>
<gene>
    <name evidence="4" type="ORF">CEY00_Acc18209</name>
</gene>
<dbReference type="STRING" id="1590841.A0A2R6QGW1"/>
<evidence type="ECO:0000256" key="1">
    <source>
        <dbReference type="PROSITE-ProRule" id="PRU00042"/>
    </source>
</evidence>
<feature type="region of interest" description="Disordered" evidence="2">
    <location>
        <begin position="1"/>
        <end position="23"/>
    </location>
</feature>
<dbReference type="InterPro" id="IPR036236">
    <property type="entry name" value="Znf_C2H2_sf"/>
</dbReference>
<sequence>MQHKSDSSESSTEQEPNPSLNVDELLSLKQQSSFWALKCAYCSKSFPSSQSLGGHQNAHRSERSEERRLYIKNPLTYRKRALMRSCKPLNVKPQVAKHELSLSLGHGPHPGEGPSRVGPMARYEFPYGAAHANWKPNLALGLNLFLVRELAGDGGNIHFKVCNEATAPAVKGLDLTLKL</sequence>
<dbReference type="OrthoDB" id="837291at2759"/>
<dbReference type="PANTHER" id="PTHR45730:SF109">
    <property type="entry name" value="ZINC FINGER PROTEIN KNUCKLES"/>
    <property type="match status" value="1"/>
</dbReference>
<keyword evidence="1" id="KW-0862">Zinc</keyword>
<evidence type="ECO:0000313" key="5">
    <source>
        <dbReference type="Proteomes" id="UP000241394"/>
    </source>
</evidence>
<feature type="compositionally biased region" description="Polar residues" evidence="2">
    <location>
        <begin position="8"/>
        <end position="20"/>
    </location>
</feature>